<dbReference type="EMBL" id="JASCZI010064219">
    <property type="protein sequence ID" value="MED6141615.1"/>
    <property type="molecule type" value="Genomic_DNA"/>
</dbReference>
<protein>
    <submittedName>
        <fullName evidence="1">Uncharacterized protein</fullName>
    </submittedName>
</protein>
<sequence length="60" mass="6903">ILGLILVMKVVECLLNNMSLTQGHLIIWVEIYKGKKKNKHLLLKLKNNKKLKPVLPSNLQ</sequence>
<keyword evidence="2" id="KW-1185">Reference proteome</keyword>
<comment type="caution">
    <text evidence="1">The sequence shown here is derived from an EMBL/GenBank/DDBJ whole genome shotgun (WGS) entry which is preliminary data.</text>
</comment>
<accession>A0ABU6SZ02</accession>
<gene>
    <name evidence="1" type="ORF">PIB30_105212</name>
</gene>
<evidence type="ECO:0000313" key="2">
    <source>
        <dbReference type="Proteomes" id="UP001341840"/>
    </source>
</evidence>
<name>A0ABU6SZ02_9FABA</name>
<feature type="non-terminal residue" evidence="1">
    <location>
        <position position="1"/>
    </location>
</feature>
<proteinExistence type="predicted"/>
<organism evidence="1 2">
    <name type="scientific">Stylosanthes scabra</name>
    <dbReference type="NCBI Taxonomy" id="79078"/>
    <lineage>
        <taxon>Eukaryota</taxon>
        <taxon>Viridiplantae</taxon>
        <taxon>Streptophyta</taxon>
        <taxon>Embryophyta</taxon>
        <taxon>Tracheophyta</taxon>
        <taxon>Spermatophyta</taxon>
        <taxon>Magnoliopsida</taxon>
        <taxon>eudicotyledons</taxon>
        <taxon>Gunneridae</taxon>
        <taxon>Pentapetalae</taxon>
        <taxon>rosids</taxon>
        <taxon>fabids</taxon>
        <taxon>Fabales</taxon>
        <taxon>Fabaceae</taxon>
        <taxon>Papilionoideae</taxon>
        <taxon>50 kb inversion clade</taxon>
        <taxon>dalbergioids sensu lato</taxon>
        <taxon>Dalbergieae</taxon>
        <taxon>Pterocarpus clade</taxon>
        <taxon>Stylosanthes</taxon>
    </lineage>
</organism>
<dbReference type="Proteomes" id="UP001341840">
    <property type="component" value="Unassembled WGS sequence"/>
</dbReference>
<reference evidence="1 2" key="1">
    <citation type="journal article" date="2023" name="Plants (Basel)">
        <title>Bridging the Gap: Combining Genomics and Transcriptomics Approaches to Understand Stylosanthes scabra, an Orphan Legume from the Brazilian Caatinga.</title>
        <authorList>
            <person name="Ferreira-Neto J.R.C."/>
            <person name="da Silva M.D."/>
            <person name="Binneck E."/>
            <person name="de Melo N.F."/>
            <person name="da Silva R.H."/>
            <person name="de Melo A.L.T.M."/>
            <person name="Pandolfi V."/>
            <person name="Bustamante F.O."/>
            <person name="Brasileiro-Vidal A.C."/>
            <person name="Benko-Iseppon A.M."/>
        </authorList>
    </citation>
    <scope>NUCLEOTIDE SEQUENCE [LARGE SCALE GENOMIC DNA]</scope>
    <source>
        <tissue evidence="1">Leaves</tissue>
    </source>
</reference>
<evidence type="ECO:0000313" key="1">
    <source>
        <dbReference type="EMBL" id="MED6141615.1"/>
    </source>
</evidence>